<dbReference type="PANTHER" id="PTHR30269:SF37">
    <property type="entry name" value="MEMBRANE TRANSPORTER PROTEIN"/>
    <property type="match status" value="1"/>
</dbReference>
<keyword evidence="6 8" id="KW-1133">Transmembrane helix</keyword>
<gene>
    <name evidence="9" type="ORF">STA1M1_00250</name>
</gene>
<dbReference type="InterPro" id="IPR002781">
    <property type="entry name" value="TM_pro_TauE-like"/>
</dbReference>
<feature type="transmembrane region" description="Helical" evidence="8">
    <location>
        <begin position="36"/>
        <end position="61"/>
    </location>
</feature>
<keyword evidence="4 8" id="KW-1003">Cell membrane</keyword>
<sequence>MELDLTFFAVAIPAVIFSGFSKGGFAGGAAFASTPLLALILEPGQAIGLMLPLLMMMDVAALKPYWKKWDAPAATAMIIGSIPGVALASAIYSYTDPDVFRLLIGAMSVLFVGWQMVRQLGLYRPEAHRLSLGAGRIAGFVAGFTSFISHAGGPPSAIFLLSRGLDKLTYQSTTVIIFWVVNAVKAVPYAFLGIFTAQTLLADLLLAPVAFLGVWLGVQAHKAVSEKFFFGLTYVMLLATGTKLIWDALS</sequence>
<reference evidence="9" key="1">
    <citation type="journal article" date="2023" name="Int. J. Syst. Evol. Microbiol.">
        <title>Sinisalibacter aestuarii sp. nov., isolated from estuarine sediment of the Arakawa River.</title>
        <authorList>
            <person name="Arafat S.T."/>
            <person name="Hirano S."/>
            <person name="Sato A."/>
            <person name="Takeuchi K."/>
            <person name="Yasuda T."/>
            <person name="Terahara T."/>
            <person name="Hamada M."/>
            <person name="Kobayashi T."/>
        </authorList>
    </citation>
    <scope>NUCLEOTIDE SEQUENCE</scope>
    <source>
        <strain evidence="9">B-399</strain>
    </source>
</reference>
<keyword evidence="7 8" id="KW-0472">Membrane</keyword>
<evidence type="ECO:0000256" key="1">
    <source>
        <dbReference type="ARBA" id="ARBA00004651"/>
    </source>
</evidence>
<keyword evidence="10" id="KW-1185">Reference proteome</keyword>
<comment type="subcellular location">
    <subcellularLocation>
        <location evidence="1 8">Cell membrane</location>
        <topology evidence="1 8">Multi-pass membrane protein</topology>
    </subcellularLocation>
</comment>
<organism evidence="9 10">
    <name type="scientific">Sinisalibacter aestuarii</name>
    <dbReference type="NCBI Taxonomy" id="2949426"/>
    <lineage>
        <taxon>Bacteria</taxon>
        <taxon>Pseudomonadati</taxon>
        <taxon>Pseudomonadota</taxon>
        <taxon>Alphaproteobacteria</taxon>
        <taxon>Rhodobacterales</taxon>
        <taxon>Roseobacteraceae</taxon>
        <taxon>Sinisalibacter</taxon>
    </lineage>
</organism>
<evidence type="ECO:0000256" key="5">
    <source>
        <dbReference type="ARBA" id="ARBA00022692"/>
    </source>
</evidence>
<dbReference type="PANTHER" id="PTHR30269">
    <property type="entry name" value="TRANSMEMBRANE PROTEIN YFCA"/>
    <property type="match status" value="1"/>
</dbReference>
<accession>A0ABQ5LPF4</accession>
<keyword evidence="5 8" id="KW-0812">Transmembrane</keyword>
<evidence type="ECO:0000313" key="9">
    <source>
        <dbReference type="EMBL" id="GKY86156.1"/>
    </source>
</evidence>
<comment type="caution">
    <text evidence="9">The sequence shown here is derived from an EMBL/GenBank/DDBJ whole genome shotgun (WGS) entry which is preliminary data.</text>
</comment>
<dbReference type="EMBL" id="BROH01000001">
    <property type="protein sequence ID" value="GKY86156.1"/>
    <property type="molecule type" value="Genomic_DNA"/>
</dbReference>
<keyword evidence="3" id="KW-0813">Transport</keyword>
<evidence type="ECO:0000256" key="4">
    <source>
        <dbReference type="ARBA" id="ARBA00022475"/>
    </source>
</evidence>
<dbReference type="InterPro" id="IPR052017">
    <property type="entry name" value="TSUP"/>
</dbReference>
<evidence type="ECO:0000256" key="2">
    <source>
        <dbReference type="ARBA" id="ARBA00009142"/>
    </source>
</evidence>
<feature type="transmembrane region" description="Helical" evidence="8">
    <location>
        <begin position="228"/>
        <end position="246"/>
    </location>
</feature>
<feature type="transmembrane region" description="Helical" evidence="8">
    <location>
        <begin position="73"/>
        <end position="93"/>
    </location>
</feature>
<dbReference type="Proteomes" id="UP001144205">
    <property type="component" value="Unassembled WGS sequence"/>
</dbReference>
<feature type="transmembrane region" description="Helical" evidence="8">
    <location>
        <begin position="129"/>
        <end position="148"/>
    </location>
</feature>
<feature type="transmembrane region" description="Helical" evidence="8">
    <location>
        <begin position="191"/>
        <end position="216"/>
    </location>
</feature>
<evidence type="ECO:0000256" key="3">
    <source>
        <dbReference type="ARBA" id="ARBA00022448"/>
    </source>
</evidence>
<evidence type="ECO:0000256" key="8">
    <source>
        <dbReference type="RuleBase" id="RU363041"/>
    </source>
</evidence>
<name>A0ABQ5LPF4_9RHOB</name>
<feature type="transmembrane region" description="Helical" evidence="8">
    <location>
        <begin position="99"/>
        <end position="117"/>
    </location>
</feature>
<evidence type="ECO:0000256" key="6">
    <source>
        <dbReference type="ARBA" id="ARBA00022989"/>
    </source>
</evidence>
<protein>
    <recommendedName>
        <fullName evidence="8">Probable membrane transporter protein</fullName>
    </recommendedName>
</protein>
<evidence type="ECO:0000256" key="7">
    <source>
        <dbReference type="ARBA" id="ARBA00023136"/>
    </source>
</evidence>
<dbReference type="Pfam" id="PF01925">
    <property type="entry name" value="TauE"/>
    <property type="match status" value="1"/>
</dbReference>
<evidence type="ECO:0000313" key="10">
    <source>
        <dbReference type="Proteomes" id="UP001144205"/>
    </source>
</evidence>
<proteinExistence type="inferred from homology"/>
<comment type="similarity">
    <text evidence="2 8">Belongs to the 4-toluene sulfonate uptake permease (TSUP) (TC 2.A.102) family.</text>
</comment>